<dbReference type="CDD" id="cd00907">
    <property type="entry name" value="Bacterioferritin"/>
    <property type="match status" value="1"/>
</dbReference>
<feature type="domain" description="Ferritin-like diiron" evidence="5">
    <location>
        <begin position="1"/>
        <end position="145"/>
    </location>
</feature>
<dbReference type="GeneID" id="41602841"/>
<protein>
    <submittedName>
        <fullName evidence="6">Bacterioferritin</fullName>
    </submittedName>
</protein>
<evidence type="ECO:0000256" key="2">
    <source>
        <dbReference type="ARBA" id="ARBA00022617"/>
    </source>
</evidence>
<dbReference type="PIRSF" id="PIRSF002560">
    <property type="entry name" value="Bacterioferritin"/>
    <property type="match status" value="1"/>
</dbReference>
<dbReference type="GO" id="GO:0005829">
    <property type="term" value="C:cytosol"/>
    <property type="evidence" value="ECO:0007669"/>
    <property type="project" value="TreeGrafter"/>
</dbReference>
<sequence>MKGDQKLIDCLNARLAEELAAINQYFLHAEMCENWNYERLGEVIEKRAITEMKHAEKLIERILFLEGRPIVSNLSEIRIGDQVPKMHEHDHWAEEGAIKGYNQAIRLAADLGDNDTKVLLESILKEETEHIDWIEAQMDQINQIGVQNYLAQQIYE</sequence>
<dbReference type="SUPFAM" id="SSF47240">
    <property type="entry name" value="Ferritin-like"/>
    <property type="match status" value="1"/>
</dbReference>
<dbReference type="InterPro" id="IPR008331">
    <property type="entry name" value="Ferritin_DPS_dom"/>
</dbReference>
<dbReference type="PRINTS" id="PR00601">
    <property type="entry name" value="BACFERRITIN"/>
</dbReference>
<dbReference type="OrthoDB" id="359318at2157"/>
<dbReference type="PANTHER" id="PTHR30295:SF0">
    <property type="entry name" value="BACTERIOFERRITIN"/>
    <property type="match status" value="1"/>
</dbReference>
<dbReference type="KEGG" id="mthr:MSTHT_1790"/>
<keyword evidence="4" id="KW-0408">Iron</keyword>
<dbReference type="GO" id="GO:0008199">
    <property type="term" value="F:ferric iron binding"/>
    <property type="evidence" value="ECO:0007669"/>
    <property type="project" value="InterPro"/>
</dbReference>
<dbReference type="AlphaFoldDB" id="A0A0E3NCP0"/>
<dbReference type="GO" id="GO:0006879">
    <property type="term" value="P:intracellular iron ion homeostasis"/>
    <property type="evidence" value="ECO:0007669"/>
    <property type="project" value="UniProtKB-KW"/>
</dbReference>
<dbReference type="Proteomes" id="UP000066529">
    <property type="component" value="Chromosome"/>
</dbReference>
<dbReference type="GO" id="GO:0020037">
    <property type="term" value="F:heme binding"/>
    <property type="evidence" value="ECO:0007669"/>
    <property type="project" value="TreeGrafter"/>
</dbReference>
<organism evidence="6 7">
    <name type="scientific">Methanosarcina thermophila (strain ATCC 43570 / DSM 1825 / OCM 12 / VKM B-1830 / TM-1)</name>
    <dbReference type="NCBI Taxonomy" id="523844"/>
    <lineage>
        <taxon>Archaea</taxon>
        <taxon>Methanobacteriati</taxon>
        <taxon>Methanobacteriota</taxon>
        <taxon>Stenosarchaea group</taxon>
        <taxon>Methanomicrobia</taxon>
        <taxon>Methanosarcinales</taxon>
        <taxon>Methanosarcinaceae</taxon>
        <taxon>Methanosarcina</taxon>
    </lineage>
</organism>
<dbReference type="STRING" id="523844.MSTHT_1790"/>
<dbReference type="InterPro" id="IPR009040">
    <property type="entry name" value="Ferritin-like_diiron"/>
</dbReference>
<dbReference type="RefSeq" id="WP_048167560.1">
    <property type="nucleotide sequence ID" value="NZ_CP009501.1"/>
</dbReference>
<evidence type="ECO:0000256" key="4">
    <source>
        <dbReference type="ARBA" id="ARBA00023004"/>
    </source>
</evidence>
<evidence type="ECO:0000256" key="3">
    <source>
        <dbReference type="ARBA" id="ARBA00022723"/>
    </source>
</evidence>
<dbReference type="InterPro" id="IPR012347">
    <property type="entry name" value="Ferritin-like"/>
</dbReference>
<dbReference type="PANTHER" id="PTHR30295">
    <property type="entry name" value="BACTERIOFERRITIN"/>
    <property type="match status" value="1"/>
</dbReference>
<dbReference type="PROSITE" id="PS50905">
    <property type="entry name" value="FERRITIN_LIKE"/>
    <property type="match status" value="1"/>
</dbReference>
<gene>
    <name evidence="6" type="ORF">MSTHT_1790</name>
</gene>
<evidence type="ECO:0000313" key="7">
    <source>
        <dbReference type="Proteomes" id="UP000066529"/>
    </source>
</evidence>
<dbReference type="GO" id="GO:0004322">
    <property type="term" value="F:ferroxidase activity"/>
    <property type="evidence" value="ECO:0007669"/>
    <property type="project" value="TreeGrafter"/>
</dbReference>
<proteinExistence type="predicted"/>
<keyword evidence="2" id="KW-0349">Heme</keyword>
<dbReference type="PATRIC" id="fig|523844.20.peg.2211"/>
<name>A0A0E3NCP0_METTT</name>
<evidence type="ECO:0000256" key="1">
    <source>
        <dbReference type="ARBA" id="ARBA00022434"/>
    </source>
</evidence>
<dbReference type="NCBIfam" id="TIGR00754">
    <property type="entry name" value="bfr"/>
    <property type="match status" value="1"/>
</dbReference>
<keyword evidence="3" id="KW-0479">Metal-binding</keyword>
<dbReference type="InterPro" id="IPR002024">
    <property type="entry name" value="Bacterioferritin"/>
</dbReference>
<dbReference type="GO" id="GO:0006826">
    <property type="term" value="P:iron ion transport"/>
    <property type="evidence" value="ECO:0007669"/>
    <property type="project" value="InterPro"/>
</dbReference>
<reference evidence="6 7" key="1">
    <citation type="submission" date="2014-07" db="EMBL/GenBank/DDBJ databases">
        <title>Methanogenic archaea and the global carbon cycle.</title>
        <authorList>
            <person name="Henriksen J.R."/>
            <person name="Luke J."/>
            <person name="Reinhart S."/>
            <person name="Benedict M.N."/>
            <person name="Youngblut N.D."/>
            <person name="Metcalf M.E."/>
            <person name="Whitaker R.J."/>
            <person name="Metcalf W.W."/>
        </authorList>
    </citation>
    <scope>NUCLEOTIDE SEQUENCE [LARGE SCALE GENOMIC DNA]</scope>
    <source>
        <strain evidence="7">ATCC 43570 / DSM 1825 / OCM 12 / VKM B-1830 / TM-1</strain>
    </source>
</reference>
<dbReference type="InterPro" id="IPR009078">
    <property type="entry name" value="Ferritin-like_SF"/>
</dbReference>
<evidence type="ECO:0000313" key="6">
    <source>
        <dbReference type="EMBL" id="AKB13548.1"/>
    </source>
</evidence>
<dbReference type="HOGENOM" id="CLU_104506_2_0_2"/>
<dbReference type="Gene3D" id="1.20.1260.10">
    <property type="match status" value="1"/>
</dbReference>
<accession>A0A0E3NCP0</accession>
<dbReference type="Pfam" id="PF00210">
    <property type="entry name" value="Ferritin"/>
    <property type="match status" value="1"/>
</dbReference>
<keyword evidence="1" id="KW-0409">Iron storage</keyword>
<dbReference type="EMBL" id="CP009501">
    <property type="protein sequence ID" value="AKB13548.1"/>
    <property type="molecule type" value="Genomic_DNA"/>
</dbReference>
<evidence type="ECO:0000259" key="5">
    <source>
        <dbReference type="PROSITE" id="PS50905"/>
    </source>
</evidence>